<reference evidence="2 3" key="1">
    <citation type="journal article" date="2019" name="Int. J. Syst. Evol. Microbiol.">
        <title>The Global Catalogue of Microorganisms (GCM) 10K type strain sequencing project: providing services to taxonomists for standard genome sequencing and annotation.</title>
        <authorList>
            <consortium name="The Broad Institute Genomics Platform"/>
            <consortium name="The Broad Institute Genome Sequencing Center for Infectious Disease"/>
            <person name="Wu L."/>
            <person name="Ma J."/>
        </authorList>
    </citation>
    <scope>NUCLEOTIDE SEQUENCE [LARGE SCALE GENOMIC DNA]</scope>
    <source>
        <strain evidence="2 3">JCM 14942</strain>
    </source>
</reference>
<dbReference type="InterPro" id="IPR012338">
    <property type="entry name" value="Beta-lactam/transpept-like"/>
</dbReference>
<dbReference type="InterPro" id="IPR001466">
    <property type="entry name" value="Beta-lactam-related"/>
</dbReference>
<protein>
    <recommendedName>
        <fullName evidence="1">Beta-lactamase-related domain-containing protein</fullName>
    </recommendedName>
</protein>
<evidence type="ECO:0000259" key="1">
    <source>
        <dbReference type="Pfam" id="PF00144"/>
    </source>
</evidence>
<name>A0ABN2ABI4_9ACTN</name>
<evidence type="ECO:0000313" key="2">
    <source>
        <dbReference type="EMBL" id="GAA1515285.1"/>
    </source>
</evidence>
<proteinExistence type="predicted"/>
<keyword evidence="3" id="KW-1185">Reference proteome</keyword>
<sequence>MLVLAAAVVVWWVVRDSSVDHRLTRPGDLAAVTDAIAGAVPDAQAAAEVGGVEVGVVEDGDVAWSRGFGVDGTTVLQAGSISKTVAAAAILALVDEGVLDLDTPVAAYLRAWRLPDDFTDPDAVTLRRLLSHTAGIDTPGYLGRPADRPLPSTAEALAGVRQSEEVGSYAYSGGGFTIAQEVVEEVTGEPFADVVRRTVLAPLGMTASGYTCTQGGPEAGAGYRYAEAAAAGLCTTAEDLARFAIWLGSDDPRAVAMRRPADGTGGHYGLGAEIDGDTVGHLGVNRGFHAELRVDPGAGVGVVVLTNGDRGGEVVDAVLRAWHEAD</sequence>
<dbReference type="SUPFAM" id="SSF56601">
    <property type="entry name" value="beta-lactamase/transpeptidase-like"/>
    <property type="match status" value="1"/>
</dbReference>
<accession>A0ABN2ABI4</accession>
<feature type="domain" description="Beta-lactamase-related" evidence="1">
    <location>
        <begin position="44"/>
        <end position="317"/>
    </location>
</feature>
<dbReference type="Gene3D" id="3.40.710.10">
    <property type="entry name" value="DD-peptidase/beta-lactamase superfamily"/>
    <property type="match status" value="1"/>
</dbReference>
<comment type="caution">
    <text evidence="2">The sequence shown here is derived from an EMBL/GenBank/DDBJ whole genome shotgun (WGS) entry which is preliminary data.</text>
</comment>
<dbReference type="EMBL" id="BAAAOR010000014">
    <property type="protein sequence ID" value="GAA1515285.1"/>
    <property type="molecule type" value="Genomic_DNA"/>
</dbReference>
<dbReference type="InterPro" id="IPR050491">
    <property type="entry name" value="AmpC-like"/>
</dbReference>
<organism evidence="2 3">
    <name type="scientific">Nocardioides humi</name>
    <dbReference type="NCBI Taxonomy" id="449461"/>
    <lineage>
        <taxon>Bacteria</taxon>
        <taxon>Bacillati</taxon>
        <taxon>Actinomycetota</taxon>
        <taxon>Actinomycetes</taxon>
        <taxon>Propionibacteriales</taxon>
        <taxon>Nocardioidaceae</taxon>
        <taxon>Nocardioides</taxon>
    </lineage>
</organism>
<evidence type="ECO:0000313" key="3">
    <source>
        <dbReference type="Proteomes" id="UP001500842"/>
    </source>
</evidence>
<dbReference type="PANTHER" id="PTHR46825:SF12">
    <property type="entry name" value="PENICILLIN-BINDING PROTEIN 4"/>
    <property type="match status" value="1"/>
</dbReference>
<gene>
    <name evidence="2" type="ORF">GCM10009788_19570</name>
</gene>
<dbReference type="Pfam" id="PF00144">
    <property type="entry name" value="Beta-lactamase"/>
    <property type="match status" value="1"/>
</dbReference>
<dbReference type="PANTHER" id="PTHR46825">
    <property type="entry name" value="D-ALANYL-D-ALANINE-CARBOXYPEPTIDASE/ENDOPEPTIDASE AMPH"/>
    <property type="match status" value="1"/>
</dbReference>
<dbReference type="Proteomes" id="UP001500842">
    <property type="component" value="Unassembled WGS sequence"/>
</dbReference>